<accession>A0ABV1BI63</accession>
<evidence type="ECO:0000313" key="2">
    <source>
        <dbReference type="Proteomes" id="UP001473063"/>
    </source>
</evidence>
<protein>
    <submittedName>
        <fullName evidence="1">Uncharacterized protein</fullName>
    </submittedName>
</protein>
<gene>
    <name evidence="1" type="ORF">WMO28_13765</name>
</gene>
<comment type="caution">
    <text evidence="1">The sequence shown here is derived from an EMBL/GenBank/DDBJ whole genome shotgun (WGS) entry which is preliminary data.</text>
</comment>
<reference evidence="1 2" key="1">
    <citation type="submission" date="2024-03" db="EMBL/GenBank/DDBJ databases">
        <title>Human intestinal bacterial collection.</title>
        <authorList>
            <person name="Pauvert C."/>
            <person name="Hitch T.C.A."/>
            <person name="Clavel T."/>
        </authorList>
    </citation>
    <scope>NUCLEOTIDE SEQUENCE [LARGE SCALE GENOMIC DNA]</scope>
    <source>
        <strain evidence="1 2">CLA-JM-H16</strain>
    </source>
</reference>
<proteinExistence type="predicted"/>
<name>A0ABV1BI63_9FIRM</name>
<evidence type="ECO:0000313" key="1">
    <source>
        <dbReference type="EMBL" id="MEQ2371975.1"/>
    </source>
</evidence>
<organism evidence="1 2">
    <name type="scientific">Blautia aquisgranensis</name>
    <dbReference type="NCBI Taxonomy" id="3133153"/>
    <lineage>
        <taxon>Bacteria</taxon>
        <taxon>Bacillati</taxon>
        <taxon>Bacillota</taxon>
        <taxon>Clostridia</taxon>
        <taxon>Lachnospirales</taxon>
        <taxon>Lachnospiraceae</taxon>
        <taxon>Blautia</taxon>
    </lineage>
</organism>
<dbReference type="Proteomes" id="UP001473063">
    <property type="component" value="Unassembled WGS sequence"/>
</dbReference>
<dbReference type="EMBL" id="JBBMEJ010000019">
    <property type="protein sequence ID" value="MEQ2371975.1"/>
    <property type="molecule type" value="Genomic_DNA"/>
</dbReference>
<sequence>MNDKESALQMKEQIKSFSDFVQIAWDALSDNVLTEDDNENFDLMTDAFFNLVRIACVYDGNKKILEELFEEKANEDFESVHESLSTISDFLDEMQPEDWDEEVSLMEAFEVFSEKAYKSCLKIKGCNDEHEIILVSRELQEDAEDLASICNEAWYSINGIEEEINQLIQKIDMPEEILVLAEEYKEFVGKTIKNLKTYISVVDNKDSTDDFEFLFEVSFVCGIGSLASRCIKDEELFFDVSVFREDEEVKLPDDFYSFYDNIEGIDHIAEQYYYGWDKKMSLVSACKSFHFRYVNLLKMSRNGTNMDVIAKRSREECGQLLKKMENAQSILNILLE</sequence>
<dbReference type="RefSeq" id="WP_349057340.1">
    <property type="nucleotide sequence ID" value="NZ_JBBMEJ010000019.1"/>
</dbReference>
<keyword evidence="2" id="KW-1185">Reference proteome</keyword>